<sequence length="60" mass="6647">MALVSGRQTQPARRDAPPYEAARTLDSAALFGAAREIVIVHGNDRYILRVTRQGKLLLNK</sequence>
<dbReference type="InterPro" id="IPR019600">
    <property type="entry name" value="Hemin_uptake_protein_HemP"/>
</dbReference>
<evidence type="ECO:0000313" key="2">
    <source>
        <dbReference type="Proteomes" id="UP000773614"/>
    </source>
</evidence>
<accession>A0A964T7R1</accession>
<dbReference type="OrthoDB" id="7870498at2"/>
<reference evidence="1" key="1">
    <citation type="submission" date="2019-03" db="EMBL/GenBank/DDBJ databases">
        <title>Afifella sp. nov., isolated from activated sludge.</title>
        <authorList>
            <person name="Li Q."/>
            <person name="Liu Y."/>
        </authorList>
    </citation>
    <scope>NUCLEOTIDE SEQUENCE</scope>
    <source>
        <strain evidence="1">L72</strain>
    </source>
</reference>
<proteinExistence type="predicted"/>
<dbReference type="AlphaFoldDB" id="A0A964T7R1"/>
<keyword evidence="2" id="KW-1185">Reference proteome</keyword>
<comment type="caution">
    <text evidence="1">The sequence shown here is derived from an EMBL/GenBank/DDBJ whole genome shotgun (WGS) entry which is preliminary data.</text>
</comment>
<gene>
    <name evidence="1" type="primary">hemP</name>
    <name evidence="1" type="ORF">E4O86_17090</name>
</gene>
<protein>
    <submittedName>
        <fullName evidence="1">Hemin uptake protein HemP</fullName>
    </submittedName>
</protein>
<name>A0A964T7R1_9HYPH</name>
<dbReference type="Proteomes" id="UP000773614">
    <property type="component" value="Unassembled WGS sequence"/>
</dbReference>
<dbReference type="Gene3D" id="2.10.70.10">
    <property type="entry name" value="Complement Module, domain 1"/>
    <property type="match status" value="1"/>
</dbReference>
<organism evidence="1 2">
    <name type="scientific">Propylenella binzhouense</name>
    <dbReference type="NCBI Taxonomy" id="2555902"/>
    <lineage>
        <taxon>Bacteria</taxon>
        <taxon>Pseudomonadati</taxon>
        <taxon>Pseudomonadota</taxon>
        <taxon>Alphaproteobacteria</taxon>
        <taxon>Hyphomicrobiales</taxon>
        <taxon>Propylenellaceae</taxon>
        <taxon>Propylenella</taxon>
    </lineage>
</organism>
<evidence type="ECO:0000313" key="1">
    <source>
        <dbReference type="EMBL" id="MYZ49427.1"/>
    </source>
</evidence>
<dbReference type="Pfam" id="PF10636">
    <property type="entry name" value="hemP"/>
    <property type="match status" value="1"/>
</dbReference>
<dbReference type="EMBL" id="SPKJ01000074">
    <property type="protein sequence ID" value="MYZ49427.1"/>
    <property type="molecule type" value="Genomic_DNA"/>
</dbReference>